<name>A0AAD8LT82_BABGI</name>
<gene>
    <name evidence="1" type="ORF">BgAZ_206160</name>
</gene>
<keyword evidence="2" id="KW-1185">Reference proteome</keyword>
<evidence type="ECO:0000313" key="1">
    <source>
        <dbReference type="EMBL" id="KAK1443740.1"/>
    </source>
</evidence>
<dbReference type="AlphaFoldDB" id="A0AAD8LT82"/>
<protein>
    <submittedName>
        <fullName evidence="1">Uncharacterized protein</fullName>
    </submittedName>
</protein>
<reference evidence="1" key="1">
    <citation type="submission" date="2023-08" db="EMBL/GenBank/DDBJ databases">
        <title>Draft sequence of the Babesia gibsoni genome.</title>
        <authorList>
            <person name="Yamagishi J.Y."/>
            <person name="Xuan X.X."/>
        </authorList>
    </citation>
    <scope>NUCLEOTIDE SEQUENCE</scope>
    <source>
        <strain evidence="1">Azabu</strain>
    </source>
</reference>
<evidence type="ECO:0000313" key="2">
    <source>
        <dbReference type="Proteomes" id="UP001230268"/>
    </source>
</evidence>
<organism evidence="1 2">
    <name type="scientific">Babesia gibsoni</name>
    <dbReference type="NCBI Taxonomy" id="33632"/>
    <lineage>
        <taxon>Eukaryota</taxon>
        <taxon>Sar</taxon>
        <taxon>Alveolata</taxon>
        <taxon>Apicomplexa</taxon>
        <taxon>Aconoidasida</taxon>
        <taxon>Piroplasmida</taxon>
        <taxon>Babesiidae</taxon>
        <taxon>Babesia</taxon>
    </lineage>
</organism>
<comment type="caution">
    <text evidence="1">The sequence shown here is derived from an EMBL/GenBank/DDBJ whole genome shotgun (WGS) entry which is preliminary data.</text>
</comment>
<dbReference type="Proteomes" id="UP001230268">
    <property type="component" value="Unassembled WGS sequence"/>
</dbReference>
<sequence>MSALLASVERDDGHEELLTSLAKEFKELDSADKPVYKRVVMGVIANMEKIEALDASDKLDSNSLAMLQDIAGYGRFSYPWKLTKMVLIVTWNHLFDELYEKETVNGAYCYDEQQYHDEKRKLLTTLSRLEQPPITLQRFTEIPLKQPYKNVWKLFHAYCKVLTVGTVPEDCTLPCSEEFSEAMQKALENYSVWEQDIVLNEEPVWDDRLCNEDLEDGSVGEEDSGKRSLDLLI</sequence>
<dbReference type="EMBL" id="JAVEPI010000002">
    <property type="protein sequence ID" value="KAK1443740.1"/>
    <property type="molecule type" value="Genomic_DNA"/>
</dbReference>
<proteinExistence type="predicted"/>
<accession>A0AAD8LT82</accession>